<reference evidence="1 2" key="1">
    <citation type="journal article" date="2012" name="PLoS Pathog.">
        <title>Diverse lifestyles and strategies of plant pathogenesis encoded in the genomes of eighteen Dothideomycetes fungi.</title>
        <authorList>
            <person name="Ohm R.A."/>
            <person name="Feau N."/>
            <person name="Henrissat B."/>
            <person name="Schoch C.L."/>
            <person name="Horwitz B.A."/>
            <person name="Barry K.W."/>
            <person name="Condon B.J."/>
            <person name="Copeland A.C."/>
            <person name="Dhillon B."/>
            <person name="Glaser F."/>
            <person name="Hesse C.N."/>
            <person name="Kosti I."/>
            <person name="LaButti K."/>
            <person name="Lindquist E.A."/>
            <person name="Lucas S."/>
            <person name="Salamov A.A."/>
            <person name="Bradshaw R.E."/>
            <person name="Ciuffetti L."/>
            <person name="Hamelin R.C."/>
            <person name="Kema G.H.J."/>
            <person name="Lawrence C."/>
            <person name="Scott J.A."/>
            <person name="Spatafora J.W."/>
            <person name="Turgeon B.G."/>
            <person name="de Wit P.J.G.M."/>
            <person name="Zhong S."/>
            <person name="Goodwin S.B."/>
            <person name="Grigoriev I.V."/>
        </authorList>
    </citation>
    <scope>NUCLEOTIDE SEQUENCE [LARGE SCALE GENOMIC DNA]</scope>
    <source>
        <strain evidence="1 2">UAMH 10762</strain>
    </source>
</reference>
<sequence>MMHGGVAGKRCCNLQTAWTLFDSYAMVAWPKGDCLCENVVSVLLGPWSADVRVLSL</sequence>
<dbReference type="Proteomes" id="UP000011761">
    <property type="component" value="Unassembled WGS sequence"/>
</dbReference>
<dbReference type="KEGG" id="bcom:BAUCODRAFT_32410"/>
<accession>M2N345</accession>
<dbReference type="RefSeq" id="XP_007674476.1">
    <property type="nucleotide sequence ID" value="XM_007676286.1"/>
</dbReference>
<evidence type="ECO:0000313" key="2">
    <source>
        <dbReference type="Proteomes" id="UP000011761"/>
    </source>
</evidence>
<proteinExistence type="predicted"/>
<dbReference type="GeneID" id="19111772"/>
<dbReference type="AlphaFoldDB" id="M2N345"/>
<dbReference type="EMBL" id="KB445553">
    <property type="protein sequence ID" value="EMC98378.1"/>
    <property type="molecule type" value="Genomic_DNA"/>
</dbReference>
<dbReference type="HOGENOM" id="CLU_3013846_0_0_1"/>
<protein>
    <submittedName>
        <fullName evidence="1">Uncharacterized protein</fullName>
    </submittedName>
</protein>
<gene>
    <name evidence="1" type="ORF">BAUCODRAFT_32410</name>
</gene>
<name>M2N345_BAUPA</name>
<keyword evidence="2" id="KW-1185">Reference proteome</keyword>
<organism evidence="1 2">
    <name type="scientific">Baudoinia panamericana (strain UAMH 10762)</name>
    <name type="common">Angels' share fungus</name>
    <name type="synonym">Baudoinia compniacensis (strain UAMH 10762)</name>
    <dbReference type="NCBI Taxonomy" id="717646"/>
    <lineage>
        <taxon>Eukaryota</taxon>
        <taxon>Fungi</taxon>
        <taxon>Dikarya</taxon>
        <taxon>Ascomycota</taxon>
        <taxon>Pezizomycotina</taxon>
        <taxon>Dothideomycetes</taxon>
        <taxon>Dothideomycetidae</taxon>
        <taxon>Mycosphaerellales</taxon>
        <taxon>Teratosphaeriaceae</taxon>
        <taxon>Baudoinia</taxon>
    </lineage>
</organism>
<evidence type="ECO:0000313" key="1">
    <source>
        <dbReference type="EMBL" id="EMC98378.1"/>
    </source>
</evidence>